<dbReference type="EMBL" id="SJPJ01000001">
    <property type="protein sequence ID" value="TWT82569.1"/>
    <property type="molecule type" value="Genomic_DNA"/>
</dbReference>
<sequence length="314" mass="34943">MLPVQSTTTDRRKCGEGLPDRPRIHQLFLFVFSFTLIPFHSGCMVFHRNGDTEFVHTSVTTTSDVSPDSLAAFQKGLKSYKAGKCDLATKSFEKAIQLDPTNGRAHNNLGLIWFNKHRLSQAAFHFDSASQLLPEDPTPLNNLGMTLEAGGRTIEAIDLYRQASQLDPSSPLYLGNLVRSKIRMGDQDELTRQQMQDLAMIEYRPRWVRWVQDQLALDLNPMLDRGGSDLQQAGNLMSSQNPPTSTDAVEWETTPSDLSESIMVPASVANEWTSDGVPLALPVGVVDQPVDVFDLSSPETSDTPMESMPEHFDY</sequence>
<keyword evidence="3" id="KW-1185">Reference proteome</keyword>
<evidence type="ECO:0000256" key="1">
    <source>
        <dbReference type="PROSITE-ProRule" id="PRU00339"/>
    </source>
</evidence>
<reference evidence="2 3" key="1">
    <citation type="submission" date="2019-02" db="EMBL/GenBank/DDBJ databases">
        <title>Deep-cultivation of Planctomycetes and their phenomic and genomic characterization uncovers novel biology.</title>
        <authorList>
            <person name="Wiegand S."/>
            <person name="Jogler M."/>
            <person name="Boedeker C."/>
            <person name="Pinto D."/>
            <person name="Vollmers J."/>
            <person name="Rivas-Marin E."/>
            <person name="Kohn T."/>
            <person name="Peeters S.H."/>
            <person name="Heuer A."/>
            <person name="Rast P."/>
            <person name="Oberbeckmann S."/>
            <person name="Bunk B."/>
            <person name="Jeske O."/>
            <person name="Meyerdierks A."/>
            <person name="Storesund J.E."/>
            <person name="Kallscheuer N."/>
            <person name="Luecker S."/>
            <person name="Lage O.M."/>
            <person name="Pohl T."/>
            <person name="Merkel B.J."/>
            <person name="Hornburger P."/>
            <person name="Mueller R.-W."/>
            <person name="Bruemmer F."/>
            <person name="Labrenz M."/>
            <person name="Spormann A.M."/>
            <person name="Op Den Camp H."/>
            <person name="Overmann J."/>
            <person name="Amann R."/>
            <person name="Jetten M.S.M."/>
            <person name="Mascher T."/>
            <person name="Medema M.H."/>
            <person name="Devos D.P."/>
            <person name="Kaster A.-K."/>
            <person name="Ovreas L."/>
            <person name="Rohde M."/>
            <person name="Galperin M.Y."/>
            <person name="Jogler C."/>
        </authorList>
    </citation>
    <scope>NUCLEOTIDE SEQUENCE [LARGE SCALE GENOMIC DNA]</scope>
    <source>
        <strain evidence="2 3">CA13</strain>
    </source>
</reference>
<dbReference type="InterPro" id="IPR019734">
    <property type="entry name" value="TPR_rpt"/>
</dbReference>
<dbReference type="Gene3D" id="1.25.40.10">
    <property type="entry name" value="Tetratricopeptide repeat domain"/>
    <property type="match status" value="1"/>
</dbReference>
<accession>A0A5C5Z5A7</accession>
<dbReference type="Pfam" id="PF13181">
    <property type="entry name" value="TPR_8"/>
    <property type="match status" value="1"/>
</dbReference>
<evidence type="ECO:0000313" key="2">
    <source>
        <dbReference type="EMBL" id="TWT82569.1"/>
    </source>
</evidence>
<dbReference type="SUPFAM" id="SSF48452">
    <property type="entry name" value="TPR-like"/>
    <property type="match status" value="1"/>
</dbReference>
<dbReference type="SMART" id="SM00028">
    <property type="entry name" value="TPR"/>
    <property type="match status" value="3"/>
</dbReference>
<gene>
    <name evidence="2" type="ORF">CA13_40320</name>
</gene>
<keyword evidence="1" id="KW-0802">TPR repeat</keyword>
<organism evidence="2 3">
    <name type="scientific">Novipirellula herctigrandis</name>
    <dbReference type="NCBI Taxonomy" id="2527986"/>
    <lineage>
        <taxon>Bacteria</taxon>
        <taxon>Pseudomonadati</taxon>
        <taxon>Planctomycetota</taxon>
        <taxon>Planctomycetia</taxon>
        <taxon>Pirellulales</taxon>
        <taxon>Pirellulaceae</taxon>
        <taxon>Novipirellula</taxon>
    </lineage>
</organism>
<dbReference type="RefSeq" id="WP_146399142.1">
    <property type="nucleotide sequence ID" value="NZ_SJPJ01000001.1"/>
</dbReference>
<feature type="repeat" description="TPR" evidence="1">
    <location>
        <begin position="69"/>
        <end position="102"/>
    </location>
</feature>
<dbReference type="InterPro" id="IPR011990">
    <property type="entry name" value="TPR-like_helical_dom_sf"/>
</dbReference>
<feature type="repeat" description="TPR" evidence="1">
    <location>
        <begin position="103"/>
        <end position="136"/>
    </location>
</feature>
<dbReference type="Proteomes" id="UP000315010">
    <property type="component" value="Unassembled WGS sequence"/>
</dbReference>
<comment type="caution">
    <text evidence="2">The sequence shown here is derived from an EMBL/GenBank/DDBJ whole genome shotgun (WGS) entry which is preliminary data.</text>
</comment>
<evidence type="ECO:0000313" key="3">
    <source>
        <dbReference type="Proteomes" id="UP000315010"/>
    </source>
</evidence>
<dbReference type="Pfam" id="PF13414">
    <property type="entry name" value="TPR_11"/>
    <property type="match status" value="1"/>
</dbReference>
<protein>
    <submittedName>
        <fullName evidence="2">Tetratricopeptide repeat protein</fullName>
    </submittedName>
</protein>
<proteinExistence type="predicted"/>
<feature type="repeat" description="TPR" evidence="1">
    <location>
        <begin position="137"/>
        <end position="170"/>
    </location>
</feature>
<name>A0A5C5Z5A7_9BACT</name>
<dbReference type="OrthoDB" id="283443at2"/>
<dbReference type="PROSITE" id="PS50005">
    <property type="entry name" value="TPR"/>
    <property type="match status" value="3"/>
</dbReference>
<dbReference type="PANTHER" id="PTHR44998">
    <property type="match status" value="1"/>
</dbReference>
<dbReference type="AlphaFoldDB" id="A0A5C5Z5A7"/>
<dbReference type="PANTHER" id="PTHR44998:SF1">
    <property type="entry name" value="UDP-N-ACETYLGLUCOSAMINE--PEPTIDE N-ACETYLGLUCOSAMINYLTRANSFERASE 110 KDA SUBUNIT"/>
    <property type="match status" value="1"/>
</dbReference>